<proteinExistence type="inferred from homology"/>
<dbReference type="NCBIfam" id="TIGR00571">
    <property type="entry name" value="dam"/>
    <property type="match status" value="1"/>
</dbReference>
<evidence type="ECO:0000256" key="4">
    <source>
        <dbReference type="ARBA" id="ARBA00022679"/>
    </source>
</evidence>
<accession>A0AAJ1YC00</accession>
<evidence type="ECO:0000256" key="5">
    <source>
        <dbReference type="ARBA" id="ARBA00022691"/>
    </source>
</evidence>
<dbReference type="GO" id="GO:0009007">
    <property type="term" value="F:site-specific DNA-methyltransferase (adenine-specific) activity"/>
    <property type="evidence" value="ECO:0007669"/>
    <property type="project" value="UniProtKB-UniRule"/>
</dbReference>
<comment type="caution">
    <text evidence="9">The sequence shown here is derived from an EMBL/GenBank/DDBJ whole genome shotgun (WGS) entry which is preliminary data.</text>
</comment>
<dbReference type="EC" id="2.1.1.72" evidence="2 8"/>
<dbReference type="InterPro" id="IPR002052">
    <property type="entry name" value="DNA_methylase_N6_adenine_CS"/>
</dbReference>
<organism evidence="9 10">
    <name type="scientific">Serratia fonticola</name>
    <dbReference type="NCBI Taxonomy" id="47917"/>
    <lineage>
        <taxon>Bacteria</taxon>
        <taxon>Pseudomonadati</taxon>
        <taxon>Pseudomonadota</taxon>
        <taxon>Gammaproteobacteria</taxon>
        <taxon>Enterobacterales</taxon>
        <taxon>Yersiniaceae</taxon>
        <taxon>Serratia</taxon>
    </lineage>
</organism>
<evidence type="ECO:0000256" key="1">
    <source>
        <dbReference type="ARBA" id="ARBA00006594"/>
    </source>
</evidence>
<dbReference type="InterPro" id="IPR012263">
    <property type="entry name" value="M_m6A_EcoRV"/>
</dbReference>
<feature type="binding site" evidence="7">
    <location>
        <position position="10"/>
    </location>
    <ligand>
        <name>S-adenosyl-L-methionine</name>
        <dbReference type="ChEBI" id="CHEBI:59789"/>
    </ligand>
</feature>
<protein>
    <recommendedName>
        <fullName evidence="2 8">Site-specific DNA-methyltransferase (adenine-specific)</fullName>
        <ecNumber evidence="2 8">2.1.1.72</ecNumber>
    </recommendedName>
</protein>
<feature type="binding site" evidence="7">
    <location>
        <position position="182"/>
    </location>
    <ligand>
        <name>S-adenosyl-L-methionine</name>
        <dbReference type="ChEBI" id="CHEBI:59789"/>
    </ligand>
</feature>
<evidence type="ECO:0000256" key="3">
    <source>
        <dbReference type="ARBA" id="ARBA00022603"/>
    </source>
</evidence>
<dbReference type="InterPro" id="IPR029063">
    <property type="entry name" value="SAM-dependent_MTases_sf"/>
</dbReference>
<evidence type="ECO:0000313" key="9">
    <source>
        <dbReference type="EMBL" id="MDQ9126912.1"/>
    </source>
</evidence>
<keyword evidence="4 8" id="KW-0808">Transferase</keyword>
<evidence type="ECO:0000256" key="7">
    <source>
        <dbReference type="PIRSR" id="PIRSR000398-1"/>
    </source>
</evidence>
<dbReference type="PANTHER" id="PTHR30481:SF3">
    <property type="entry name" value="DNA ADENINE METHYLASE"/>
    <property type="match status" value="1"/>
</dbReference>
<comment type="catalytic activity">
    <reaction evidence="6 8">
        <text>a 2'-deoxyadenosine in DNA + S-adenosyl-L-methionine = an N(6)-methyl-2'-deoxyadenosine in DNA + S-adenosyl-L-homocysteine + H(+)</text>
        <dbReference type="Rhea" id="RHEA:15197"/>
        <dbReference type="Rhea" id="RHEA-COMP:12418"/>
        <dbReference type="Rhea" id="RHEA-COMP:12419"/>
        <dbReference type="ChEBI" id="CHEBI:15378"/>
        <dbReference type="ChEBI" id="CHEBI:57856"/>
        <dbReference type="ChEBI" id="CHEBI:59789"/>
        <dbReference type="ChEBI" id="CHEBI:90615"/>
        <dbReference type="ChEBI" id="CHEBI:90616"/>
        <dbReference type="EC" id="2.1.1.72"/>
    </reaction>
</comment>
<keyword evidence="3 8" id="KW-0489">Methyltransferase</keyword>
<dbReference type="GO" id="GO:0006298">
    <property type="term" value="P:mismatch repair"/>
    <property type="evidence" value="ECO:0007669"/>
    <property type="project" value="TreeGrafter"/>
</dbReference>
<dbReference type="GO" id="GO:0009307">
    <property type="term" value="P:DNA restriction-modification system"/>
    <property type="evidence" value="ECO:0007669"/>
    <property type="project" value="InterPro"/>
</dbReference>
<dbReference type="GO" id="GO:1904047">
    <property type="term" value="F:S-adenosyl-L-methionine binding"/>
    <property type="evidence" value="ECO:0007669"/>
    <property type="project" value="TreeGrafter"/>
</dbReference>
<evidence type="ECO:0000256" key="8">
    <source>
        <dbReference type="RuleBase" id="RU361257"/>
    </source>
</evidence>
<dbReference type="PIRSF" id="PIRSF000398">
    <property type="entry name" value="M_m6A_EcoRV"/>
    <property type="match status" value="1"/>
</dbReference>
<keyword evidence="5 8" id="KW-0949">S-adenosyl-L-methionine</keyword>
<dbReference type="PANTHER" id="PTHR30481">
    <property type="entry name" value="DNA ADENINE METHYLASE"/>
    <property type="match status" value="1"/>
</dbReference>
<dbReference type="InterPro" id="IPR023095">
    <property type="entry name" value="Ade_MeTrfase_dom_2"/>
</dbReference>
<dbReference type="InterPro" id="IPR012327">
    <property type="entry name" value="MeTrfase_D12"/>
</dbReference>
<evidence type="ECO:0000313" key="10">
    <source>
        <dbReference type="Proteomes" id="UP001224622"/>
    </source>
</evidence>
<comment type="similarity">
    <text evidence="1 8">Belongs to the N(4)/N(6)-methyltransferase family.</text>
</comment>
<dbReference type="GO" id="GO:0032259">
    <property type="term" value="P:methylation"/>
    <property type="evidence" value="ECO:0007669"/>
    <property type="project" value="UniProtKB-KW"/>
</dbReference>
<dbReference type="PROSITE" id="PS00092">
    <property type="entry name" value="N6_MTASE"/>
    <property type="match status" value="1"/>
</dbReference>
<dbReference type="SUPFAM" id="SSF53335">
    <property type="entry name" value="S-adenosyl-L-methionine-dependent methyltransferases"/>
    <property type="match status" value="1"/>
</dbReference>
<sequence length="268" mass="30515">MNIINTPLKWAGSKTRVMESLSTHLPKGKRLVEPFVGSGAVFMNTDYDQYLLADINGDLINFYNVVMHNPESFIRIAKGYFEDMRGEYAYYTARNHFNFESDLLYRAVMFLYLNRHCYNGLSRYNRKGEFNVPWGRRDKVYFPQDEIRQFAAKANDKKAVFICCDFEEALAMTVAGDAIYCDPPYASSFTQYHTGGFNQEDQQRLVTELRSAARRGCNVAVSNDYTLESIALYPGFIHHTITAPRSMSCKADGRQSVQELVATLGAAS</sequence>
<feature type="binding site" evidence="7">
    <location>
        <position position="54"/>
    </location>
    <ligand>
        <name>S-adenosyl-L-methionine</name>
        <dbReference type="ChEBI" id="CHEBI:59789"/>
    </ligand>
</feature>
<dbReference type="Pfam" id="PF02086">
    <property type="entry name" value="MethyltransfD12"/>
    <property type="match status" value="1"/>
</dbReference>
<gene>
    <name evidence="9" type="ORF">RDT67_10770</name>
</gene>
<dbReference type="GO" id="GO:0043565">
    <property type="term" value="F:sequence-specific DNA binding"/>
    <property type="evidence" value="ECO:0007669"/>
    <property type="project" value="TreeGrafter"/>
</dbReference>
<evidence type="ECO:0000256" key="6">
    <source>
        <dbReference type="ARBA" id="ARBA00047942"/>
    </source>
</evidence>
<dbReference type="AlphaFoldDB" id="A0AAJ1YC00"/>
<dbReference type="Gene3D" id="3.40.50.150">
    <property type="entry name" value="Vaccinia Virus protein VP39"/>
    <property type="match status" value="1"/>
</dbReference>
<dbReference type="Proteomes" id="UP001224622">
    <property type="component" value="Unassembled WGS sequence"/>
</dbReference>
<name>A0AAJ1YC00_SERFO</name>
<feature type="binding site" evidence="7">
    <location>
        <position position="14"/>
    </location>
    <ligand>
        <name>S-adenosyl-L-methionine</name>
        <dbReference type="ChEBI" id="CHEBI:59789"/>
    </ligand>
</feature>
<dbReference type="EMBL" id="JAVIGA010000009">
    <property type="protein sequence ID" value="MDQ9126912.1"/>
    <property type="molecule type" value="Genomic_DNA"/>
</dbReference>
<evidence type="ECO:0000256" key="2">
    <source>
        <dbReference type="ARBA" id="ARBA00011900"/>
    </source>
</evidence>
<dbReference type="PRINTS" id="PR00505">
    <property type="entry name" value="D12N6MTFRASE"/>
</dbReference>
<reference evidence="9" key="1">
    <citation type="submission" date="2023-08" db="EMBL/GenBank/DDBJ databases">
        <title>The Comparative Genomic Analysis of Yersiniaceae from Polar Regions.</title>
        <authorList>
            <person name="Goncharov A."/>
            <person name="Aslanov B."/>
            <person name="Kolodzhieva V."/>
            <person name="Azarov D."/>
            <person name="Mochov A."/>
            <person name="Lebedeva E."/>
        </authorList>
    </citation>
    <scope>NUCLEOTIDE SEQUENCE</scope>
    <source>
        <strain evidence="9">Vf</strain>
    </source>
</reference>
<dbReference type="RefSeq" id="WP_309047352.1">
    <property type="nucleotide sequence ID" value="NZ_JAVIGA010000009.1"/>
</dbReference>
<dbReference type="Gene3D" id="1.10.1020.10">
    <property type="entry name" value="Adenine-specific Methyltransferase, Domain 2"/>
    <property type="match status" value="1"/>
</dbReference>